<reference evidence="2 3" key="1">
    <citation type="journal article" date="2010" name="Cell">
        <title>The genome of Naegleria gruberi illuminates early eukaryotic versatility.</title>
        <authorList>
            <person name="Fritz-Laylin L.K."/>
            <person name="Prochnik S.E."/>
            <person name="Ginger M.L."/>
            <person name="Dacks J.B."/>
            <person name="Carpenter M.L."/>
            <person name="Field M.C."/>
            <person name="Kuo A."/>
            <person name="Paredez A."/>
            <person name="Chapman J."/>
            <person name="Pham J."/>
            <person name="Shu S."/>
            <person name="Neupane R."/>
            <person name="Cipriano M."/>
            <person name="Mancuso J."/>
            <person name="Tu H."/>
            <person name="Salamov A."/>
            <person name="Lindquist E."/>
            <person name="Shapiro H."/>
            <person name="Lucas S."/>
            <person name="Grigoriev I.V."/>
            <person name="Cande W.Z."/>
            <person name="Fulton C."/>
            <person name="Rokhsar D.S."/>
            <person name="Dawson S.C."/>
        </authorList>
    </citation>
    <scope>NUCLEOTIDE SEQUENCE [LARGE SCALE GENOMIC DNA]</scope>
    <source>
        <strain evidence="2 3">NEG-M</strain>
    </source>
</reference>
<evidence type="ECO:0000313" key="3">
    <source>
        <dbReference type="Proteomes" id="UP000006671"/>
    </source>
</evidence>
<keyword evidence="3" id="KW-1185">Reference proteome</keyword>
<dbReference type="EMBL" id="GG738860">
    <property type="protein sequence ID" value="EFC46047.1"/>
    <property type="molecule type" value="Genomic_DNA"/>
</dbReference>
<dbReference type="KEGG" id="ngr:NAEGRDRAFT_66058"/>
<dbReference type="AlphaFoldDB" id="D2VB20"/>
<name>D2VB20_NAEGR</name>
<dbReference type="VEuPathDB" id="AmoebaDB:NAEGRDRAFT_66058"/>
<evidence type="ECO:0000256" key="1">
    <source>
        <dbReference type="SAM" id="MobiDB-lite"/>
    </source>
</evidence>
<proteinExistence type="predicted"/>
<dbReference type="InParanoid" id="D2VB20"/>
<feature type="region of interest" description="Disordered" evidence="1">
    <location>
        <begin position="1"/>
        <end position="27"/>
    </location>
</feature>
<dbReference type="GeneID" id="8848506"/>
<evidence type="ECO:0000313" key="2">
    <source>
        <dbReference type="EMBL" id="EFC46047.1"/>
    </source>
</evidence>
<feature type="compositionally biased region" description="Polar residues" evidence="1">
    <location>
        <begin position="1"/>
        <end position="22"/>
    </location>
</feature>
<protein>
    <submittedName>
        <fullName evidence="2">Predicted protein</fullName>
    </submittedName>
</protein>
<gene>
    <name evidence="2" type="ORF">NAEGRDRAFT_66058</name>
</gene>
<accession>D2VB20</accession>
<sequence length="200" mass="22265">MKKTVVNNKADSSATKPTFQPETSHKKALSIYGGSAKTVVAPTAVSTSKSNSQQAKKVPIIVDASSGSSSKSQTKVSIKTATVSSQKDASVTQSKEEKLKELFAQLPQEIVLQVLDYYVGSGFKACFPRFEKLANTNFKEAFEYDSLSFDESMFYKQYFGKFKNRGDTNPKPIFWRSASENLVDLNRISKEFHYLLSLQI</sequence>
<dbReference type="RefSeq" id="XP_002678791.1">
    <property type="nucleotide sequence ID" value="XM_002678745.1"/>
</dbReference>
<dbReference type="Proteomes" id="UP000006671">
    <property type="component" value="Unassembled WGS sequence"/>
</dbReference>
<organism evidence="3">
    <name type="scientific">Naegleria gruberi</name>
    <name type="common">Amoeba</name>
    <dbReference type="NCBI Taxonomy" id="5762"/>
    <lineage>
        <taxon>Eukaryota</taxon>
        <taxon>Discoba</taxon>
        <taxon>Heterolobosea</taxon>
        <taxon>Tetramitia</taxon>
        <taxon>Eutetramitia</taxon>
        <taxon>Vahlkampfiidae</taxon>
        <taxon>Naegleria</taxon>
    </lineage>
</organism>